<evidence type="ECO:0000313" key="2">
    <source>
        <dbReference type="EMBL" id="GHF92023.1"/>
    </source>
</evidence>
<reference evidence="2" key="1">
    <citation type="journal article" date="2014" name="Int. J. Syst. Evol. Microbiol.">
        <title>Complete genome sequence of Corynebacterium casei LMG S-19264T (=DSM 44701T), isolated from a smear-ripened cheese.</title>
        <authorList>
            <consortium name="US DOE Joint Genome Institute (JGI-PGF)"/>
            <person name="Walter F."/>
            <person name="Albersmeier A."/>
            <person name="Kalinowski J."/>
            <person name="Ruckert C."/>
        </authorList>
    </citation>
    <scope>NUCLEOTIDE SEQUENCE</scope>
    <source>
        <strain evidence="2">KCTC 42731</strain>
    </source>
</reference>
<name>A0A919BHJ4_9GAMM</name>
<dbReference type="AlphaFoldDB" id="A0A919BHJ4"/>
<feature type="transmembrane region" description="Helical" evidence="1">
    <location>
        <begin position="37"/>
        <end position="55"/>
    </location>
</feature>
<protein>
    <submittedName>
        <fullName evidence="2">Uncharacterized protein</fullName>
    </submittedName>
</protein>
<organism evidence="2 3">
    <name type="scientific">Thalassotalea marina</name>
    <dbReference type="NCBI Taxonomy" id="1673741"/>
    <lineage>
        <taxon>Bacteria</taxon>
        <taxon>Pseudomonadati</taxon>
        <taxon>Pseudomonadota</taxon>
        <taxon>Gammaproteobacteria</taxon>
        <taxon>Alteromonadales</taxon>
        <taxon>Colwelliaceae</taxon>
        <taxon>Thalassotalea</taxon>
    </lineage>
</organism>
<dbReference type="Proteomes" id="UP000623842">
    <property type="component" value="Unassembled WGS sequence"/>
</dbReference>
<gene>
    <name evidence="2" type="ORF">GCM10017161_20080</name>
</gene>
<evidence type="ECO:0000256" key="1">
    <source>
        <dbReference type="SAM" id="Phobius"/>
    </source>
</evidence>
<proteinExistence type="predicted"/>
<comment type="caution">
    <text evidence="2">The sequence shown here is derived from an EMBL/GenBank/DDBJ whole genome shotgun (WGS) entry which is preliminary data.</text>
</comment>
<keyword evidence="1" id="KW-1133">Transmembrane helix</keyword>
<sequence length="86" mass="9970">MSFLRPMYTASAPLSMAVFKDDKLPAGHNNSIDNSPWFFFILAGIIFLTIPLTEYPYCTEHQKQFVDLTQSFPVSKRRQYTYLLKA</sequence>
<dbReference type="EMBL" id="BNCK01000004">
    <property type="protein sequence ID" value="GHF92023.1"/>
    <property type="molecule type" value="Genomic_DNA"/>
</dbReference>
<accession>A0A919BHJ4</accession>
<keyword evidence="1" id="KW-0812">Transmembrane</keyword>
<evidence type="ECO:0000313" key="3">
    <source>
        <dbReference type="Proteomes" id="UP000623842"/>
    </source>
</evidence>
<keyword evidence="3" id="KW-1185">Reference proteome</keyword>
<reference evidence="2" key="2">
    <citation type="submission" date="2020-09" db="EMBL/GenBank/DDBJ databases">
        <authorList>
            <person name="Sun Q."/>
            <person name="Kim S."/>
        </authorList>
    </citation>
    <scope>NUCLEOTIDE SEQUENCE</scope>
    <source>
        <strain evidence="2">KCTC 42731</strain>
    </source>
</reference>
<keyword evidence="1" id="KW-0472">Membrane</keyword>